<keyword evidence="3" id="KW-1185">Reference proteome</keyword>
<accession>A0ABP1F4A0</accession>
<keyword evidence="1" id="KW-0472">Membrane</keyword>
<dbReference type="RefSeq" id="WP_348737093.1">
    <property type="nucleotide sequence ID" value="NZ_CAXJRC010000005.1"/>
</dbReference>
<evidence type="ECO:0000313" key="2">
    <source>
        <dbReference type="EMBL" id="CAL2105243.1"/>
    </source>
</evidence>
<gene>
    <name evidence="2" type="ORF">T190115A13A_140010</name>
</gene>
<reference evidence="2 3" key="1">
    <citation type="submission" date="2024-05" db="EMBL/GenBank/DDBJ databases">
        <authorList>
            <person name="Duchaud E."/>
        </authorList>
    </citation>
    <scope>NUCLEOTIDE SEQUENCE [LARGE SCALE GENOMIC DNA]</scope>
    <source>
        <strain evidence="2">Ena-SAMPLE-TAB-13-05-2024-13:56:06:370-140305</strain>
    </source>
</reference>
<feature type="transmembrane region" description="Helical" evidence="1">
    <location>
        <begin position="32"/>
        <end position="51"/>
    </location>
</feature>
<evidence type="ECO:0000256" key="1">
    <source>
        <dbReference type="SAM" id="Phobius"/>
    </source>
</evidence>
<dbReference type="EMBL" id="CAXJRC010000005">
    <property type="protein sequence ID" value="CAL2105243.1"/>
    <property type="molecule type" value="Genomic_DNA"/>
</dbReference>
<proteinExistence type="predicted"/>
<comment type="caution">
    <text evidence="2">The sequence shown here is derived from an EMBL/GenBank/DDBJ whole genome shotgun (WGS) entry which is preliminary data.</text>
</comment>
<protein>
    <submittedName>
        <fullName evidence="2">Uncharacterized protein</fullName>
    </submittedName>
</protein>
<evidence type="ECO:0000313" key="3">
    <source>
        <dbReference type="Proteomes" id="UP001497602"/>
    </source>
</evidence>
<keyword evidence="1" id="KW-0812">Transmembrane</keyword>
<keyword evidence="1" id="KW-1133">Transmembrane helix</keyword>
<sequence length="97" mass="11762">MKNRYYDEIEISEFGNTYKVSYSQKRNPLLKVWDIVYVVLSLYAYVFAFLAEYPLSSIAFIYFFTGIWLLFRGYFKNLWLPAKEVGREELFFNDVEY</sequence>
<name>A0ABP1F4A0_9FLAO</name>
<feature type="transmembrane region" description="Helical" evidence="1">
    <location>
        <begin position="57"/>
        <end position="75"/>
    </location>
</feature>
<dbReference type="Proteomes" id="UP001497602">
    <property type="component" value="Unassembled WGS sequence"/>
</dbReference>
<organism evidence="2 3">
    <name type="scientific">Tenacibaculum vairaonense</name>
    <dbReference type="NCBI Taxonomy" id="3137860"/>
    <lineage>
        <taxon>Bacteria</taxon>
        <taxon>Pseudomonadati</taxon>
        <taxon>Bacteroidota</taxon>
        <taxon>Flavobacteriia</taxon>
        <taxon>Flavobacteriales</taxon>
        <taxon>Flavobacteriaceae</taxon>
        <taxon>Tenacibaculum</taxon>
    </lineage>
</organism>